<evidence type="ECO:0000256" key="6">
    <source>
        <dbReference type="ARBA" id="ARBA00023242"/>
    </source>
</evidence>
<evidence type="ECO:0000313" key="11">
    <source>
        <dbReference type="EnsemblFungi" id="EJT82504"/>
    </source>
</evidence>
<dbReference type="InterPro" id="IPR021858">
    <property type="entry name" value="Fun_TF"/>
</dbReference>
<keyword evidence="12" id="KW-1185">Reference proteome</keyword>
<evidence type="ECO:0000256" key="1">
    <source>
        <dbReference type="ARBA" id="ARBA00004123"/>
    </source>
</evidence>
<evidence type="ECO:0000256" key="8">
    <source>
        <dbReference type="SAM" id="MobiDB-lite"/>
    </source>
</evidence>
<evidence type="ECO:0000256" key="7">
    <source>
        <dbReference type="SAM" id="Coils"/>
    </source>
</evidence>
<dbReference type="InterPro" id="IPR036864">
    <property type="entry name" value="Zn2-C6_fun-type_DNA-bd_sf"/>
</dbReference>
<dbReference type="EnsemblFungi" id="EJT82504">
    <property type="protein sequence ID" value="EJT82504"/>
    <property type="gene ID" value="GGTG_02477"/>
</dbReference>
<name>J3NMH2_GAET3</name>
<dbReference type="AlphaFoldDB" id="J3NMH2"/>
<dbReference type="Gene3D" id="4.10.240.10">
    <property type="entry name" value="Zn(2)-C6 fungal-type DNA-binding domain"/>
    <property type="match status" value="1"/>
</dbReference>
<dbReference type="GO" id="GO:0008270">
    <property type="term" value="F:zinc ion binding"/>
    <property type="evidence" value="ECO:0007669"/>
    <property type="project" value="InterPro"/>
</dbReference>
<keyword evidence="3" id="KW-0805">Transcription regulation</keyword>
<feature type="region of interest" description="Disordered" evidence="8">
    <location>
        <begin position="1"/>
        <end position="39"/>
    </location>
</feature>
<evidence type="ECO:0000313" key="10">
    <source>
        <dbReference type="EMBL" id="EJT82504.1"/>
    </source>
</evidence>
<dbReference type="RefSeq" id="XP_009218513.1">
    <property type="nucleotide sequence ID" value="XM_009220249.1"/>
</dbReference>
<keyword evidence="7" id="KW-0175">Coiled coil</keyword>
<reference evidence="10" key="3">
    <citation type="submission" date="2010-09" db="EMBL/GenBank/DDBJ databases">
        <title>Annotation of Gaeumannomyces graminis var. tritici R3-111a-1.</title>
        <authorList>
            <consortium name="The Broad Institute Genome Sequencing Platform"/>
            <person name="Ma L.-J."/>
            <person name="Dead R."/>
            <person name="Young S.K."/>
            <person name="Zeng Q."/>
            <person name="Gargeya S."/>
            <person name="Fitzgerald M."/>
            <person name="Haas B."/>
            <person name="Abouelleil A."/>
            <person name="Alvarado L."/>
            <person name="Arachchi H.M."/>
            <person name="Berlin A."/>
            <person name="Brown A."/>
            <person name="Chapman S.B."/>
            <person name="Chen Z."/>
            <person name="Dunbar C."/>
            <person name="Freedman E."/>
            <person name="Gearin G."/>
            <person name="Gellesch M."/>
            <person name="Goldberg J."/>
            <person name="Griggs A."/>
            <person name="Gujja S."/>
            <person name="Heiman D."/>
            <person name="Howarth C."/>
            <person name="Larson L."/>
            <person name="Lui A."/>
            <person name="MacDonald P.J.P."/>
            <person name="Mehta T."/>
            <person name="Montmayeur A."/>
            <person name="Murphy C."/>
            <person name="Neiman D."/>
            <person name="Pearson M."/>
            <person name="Priest M."/>
            <person name="Roberts A."/>
            <person name="Saif S."/>
            <person name="Shea T."/>
            <person name="Shenoy N."/>
            <person name="Sisk P."/>
            <person name="Stolte C."/>
            <person name="Sykes S."/>
            <person name="Yandava C."/>
            <person name="Wortman J."/>
            <person name="Nusbaum C."/>
            <person name="Birren B."/>
        </authorList>
    </citation>
    <scope>NUCLEOTIDE SEQUENCE</scope>
    <source>
        <strain evidence="10">R3-111a-1</strain>
    </source>
</reference>
<keyword evidence="6" id="KW-0539">Nucleus</keyword>
<evidence type="ECO:0000313" key="12">
    <source>
        <dbReference type="Proteomes" id="UP000006039"/>
    </source>
</evidence>
<reference evidence="11" key="5">
    <citation type="submission" date="2018-04" db="UniProtKB">
        <authorList>
            <consortium name="EnsemblFungi"/>
        </authorList>
    </citation>
    <scope>IDENTIFICATION</scope>
    <source>
        <strain evidence="11">R3-111a-1</strain>
    </source>
</reference>
<keyword evidence="4" id="KW-0238">DNA-binding</keyword>
<keyword evidence="5" id="KW-0804">Transcription</keyword>
<organism evidence="10">
    <name type="scientific">Gaeumannomyces tritici (strain R3-111a-1)</name>
    <name type="common">Wheat and barley take-all root rot fungus</name>
    <name type="synonym">Gaeumannomyces graminis var. tritici</name>
    <dbReference type="NCBI Taxonomy" id="644352"/>
    <lineage>
        <taxon>Eukaryota</taxon>
        <taxon>Fungi</taxon>
        <taxon>Dikarya</taxon>
        <taxon>Ascomycota</taxon>
        <taxon>Pezizomycotina</taxon>
        <taxon>Sordariomycetes</taxon>
        <taxon>Sordariomycetidae</taxon>
        <taxon>Magnaporthales</taxon>
        <taxon>Magnaporthaceae</taxon>
        <taxon>Gaeumannomyces</taxon>
    </lineage>
</organism>
<sequence length="788" mass="86077">MARPAMPSLSSSSSAAGPSHRAQGGVPPKQKKTRSRNGCQQCKLKRLKCDETRPACLMCTRAGRKCSGYNQEFRWSTKHEKALDSGASREPSSFGTLLTAVSKVLTIEPAPPGHQPAVQKHAVQQPPRSLPIQTVSPAAAAVPPPAIFPQLQTPLSSCADLDLLSPTSSAAATLDLSTSGPEAYPGENIGLPLQGFQCHAWDTIPPEDGVATLGTVGIYGNNLQLLPSQPVMRPTFHLQCGTLQPLLAETPEAFAPWVPRSIMDRNSMLVEEWFKHVCTIWSCFDSDLNLNRKIAANAWARSESVMRCMQSMAATCLSSQMPQMRRVAIASLKGAISSIKTELRLAGPAIDRGVFPADLLLALCCVGTAACWIDPKQLAARFLREARNLMHRLNRGASAGFLPPEDRESLEFFNNSIIYWDMLVAVVSDDDHDTSGDPGSEGNLLLLRASYSPDRSGLIIPHPWTGTCAAAQRLFARSIRLCRRFRGHLRGRSISTGAALRTALRYIGEAQGLEEELLELEQISAEHVADTGDRLTPREHMVDVAEGYRLASLLQLYQTFPDLVVRRLPEDVSGDGHVVPWDRWVVPLSLRLIGTLKRVPPDSGTRCIQPLLYITASTGLKFDMETMTAGLQQQRQSMQQLQQQIQSEQAIPAVTLHESARDPTLPQNGMGVSMTPMAETETADIELDQALSSLDAPTDDNDDIGNVPDIKTLLQVPLTKMSIEVSHARQFVLERLSGLEHSLPPAPVRVARDLVTAVWAAYDAEPPGSSHAHWIDIMEDQDLKTIFG</sequence>
<dbReference type="PROSITE" id="PS00463">
    <property type="entry name" value="ZN2_CY6_FUNGAL_1"/>
    <property type="match status" value="1"/>
</dbReference>
<dbReference type="GO" id="GO:0000976">
    <property type="term" value="F:transcription cis-regulatory region binding"/>
    <property type="evidence" value="ECO:0007669"/>
    <property type="project" value="TreeGrafter"/>
</dbReference>
<dbReference type="eggNOG" id="ENOG502R1US">
    <property type="taxonomic scope" value="Eukaryota"/>
</dbReference>
<feature type="coiled-coil region" evidence="7">
    <location>
        <begin position="503"/>
        <end position="530"/>
    </location>
</feature>
<accession>J3NMH2</accession>
<dbReference type="GO" id="GO:0005634">
    <property type="term" value="C:nucleus"/>
    <property type="evidence" value="ECO:0007669"/>
    <property type="project" value="UniProtKB-SubCell"/>
</dbReference>
<dbReference type="GO" id="GO:0045944">
    <property type="term" value="P:positive regulation of transcription by RNA polymerase II"/>
    <property type="evidence" value="ECO:0007669"/>
    <property type="project" value="TreeGrafter"/>
</dbReference>
<feature type="compositionally biased region" description="Low complexity" evidence="8">
    <location>
        <begin position="1"/>
        <end position="19"/>
    </location>
</feature>
<evidence type="ECO:0000256" key="3">
    <source>
        <dbReference type="ARBA" id="ARBA00023015"/>
    </source>
</evidence>
<dbReference type="OrthoDB" id="4835445at2759"/>
<evidence type="ECO:0000256" key="4">
    <source>
        <dbReference type="ARBA" id="ARBA00023125"/>
    </source>
</evidence>
<dbReference type="CDD" id="cd00067">
    <property type="entry name" value="GAL4"/>
    <property type="match status" value="1"/>
</dbReference>
<feature type="domain" description="Zn(2)-C6 fungal-type" evidence="9">
    <location>
        <begin position="38"/>
        <end position="67"/>
    </location>
</feature>
<dbReference type="STRING" id="644352.J3NMH2"/>
<dbReference type="GO" id="GO:0000981">
    <property type="term" value="F:DNA-binding transcription factor activity, RNA polymerase II-specific"/>
    <property type="evidence" value="ECO:0007669"/>
    <property type="project" value="InterPro"/>
</dbReference>
<reference evidence="10" key="2">
    <citation type="submission" date="2010-07" db="EMBL/GenBank/DDBJ databases">
        <authorList>
            <consortium name="The Broad Institute Genome Sequencing Platform"/>
            <consortium name="Broad Institute Genome Sequencing Center for Infectious Disease"/>
            <person name="Ma L.-J."/>
            <person name="Dead R."/>
            <person name="Young S."/>
            <person name="Zeng Q."/>
            <person name="Koehrsen M."/>
            <person name="Alvarado L."/>
            <person name="Berlin A."/>
            <person name="Chapman S.B."/>
            <person name="Chen Z."/>
            <person name="Freedman E."/>
            <person name="Gellesch M."/>
            <person name="Goldberg J."/>
            <person name="Griggs A."/>
            <person name="Gujja S."/>
            <person name="Heilman E.R."/>
            <person name="Heiman D."/>
            <person name="Hepburn T."/>
            <person name="Howarth C."/>
            <person name="Jen D."/>
            <person name="Larson L."/>
            <person name="Mehta T."/>
            <person name="Neiman D."/>
            <person name="Pearson M."/>
            <person name="Roberts A."/>
            <person name="Saif S."/>
            <person name="Shea T."/>
            <person name="Shenoy N."/>
            <person name="Sisk P."/>
            <person name="Stolte C."/>
            <person name="Sykes S."/>
            <person name="Walk T."/>
            <person name="White J."/>
            <person name="Yandava C."/>
            <person name="Haas B."/>
            <person name="Nusbaum C."/>
            <person name="Birren B."/>
        </authorList>
    </citation>
    <scope>NUCLEOTIDE SEQUENCE</scope>
    <source>
        <strain evidence="10">R3-111a-1</strain>
    </source>
</reference>
<dbReference type="Pfam" id="PF11951">
    <property type="entry name" value="Fungal_trans_2"/>
    <property type="match status" value="2"/>
</dbReference>
<reference evidence="12" key="1">
    <citation type="submission" date="2010-07" db="EMBL/GenBank/DDBJ databases">
        <title>The genome sequence of Gaeumannomyces graminis var. tritici strain R3-111a-1.</title>
        <authorList>
            <consortium name="The Broad Institute Genome Sequencing Platform"/>
            <person name="Ma L.-J."/>
            <person name="Dead R."/>
            <person name="Young S."/>
            <person name="Zeng Q."/>
            <person name="Koehrsen M."/>
            <person name="Alvarado L."/>
            <person name="Berlin A."/>
            <person name="Chapman S.B."/>
            <person name="Chen Z."/>
            <person name="Freedman E."/>
            <person name="Gellesch M."/>
            <person name="Goldberg J."/>
            <person name="Griggs A."/>
            <person name="Gujja S."/>
            <person name="Heilman E.R."/>
            <person name="Heiman D."/>
            <person name="Hepburn T."/>
            <person name="Howarth C."/>
            <person name="Jen D."/>
            <person name="Larson L."/>
            <person name="Mehta T."/>
            <person name="Neiman D."/>
            <person name="Pearson M."/>
            <person name="Roberts A."/>
            <person name="Saif S."/>
            <person name="Shea T."/>
            <person name="Shenoy N."/>
            <person name="Sisk P."/>
            <person name="Stolte C."/>
            <person name="Sykes S."/>
            <person name="Walk T."/>
            <person name="White J."/>
            <person name="Yandava C."/>
            <person name="Haas B."/>
            <person name="Nusbaum C."/>
            <person name="Birren B."/>
        </authorList>
    </citation>
    <scope>NUCLEOTIDE SEQUENCE [LARGE SCALE GENOMIC DNA]</scope>
    <source>
        <strain evidence="12">R3-111a-1</strain>
    </source>
</reference>
<dbReference type="PANTHER" id="PTHR37534:SF11">
    <property type="entry name" value="ZN(II)2CYS6 TRANSCRIPTION FACTOR (EUROFUNG)"/>
    <property type="match status" value="1"/>
</dbReference>
<comment type="subcellular location">
    <subcellularLocation>
        <location evidence="1">Nucleus</location>
    </subcellularLocation>
</comment>
<evidence type="ECO:0000256" key="5">
    <source>
        <dbReference type="ARBA" id="ARBA00023163"/>
    </source>
</evidence>
<dbReference type="SUPFAM" id="SSF57701">
    <property type="entry name" value="Zn2/Cys6 DNA-binding domain"/>
    <property type="match status" value="1"/>
</dbReference>
<dbReference type="InterPro" id="IPR001138">
    <property type="entry name" value="Zn2Cys6_DnaBD"/>
</dbReference>
<dbReference type="GeneID" id="20342935"/>
<dbReference type="EMBL" id="GL385395">
    <property type="protein sequence ID" value="EJT82504.1"/>
    <property type="molecule type" value="Genomic_DNA"/>
</dbReference>
<gene>
    <name evidence="11" type="primary">20342935</name>
    <name evidence="10" type="ORF">GGTG_02477</name>
</gene>
<evidence type="ECO:0000259" key="9">
    <source>
        <dbReference type="PROSITE" id="PS50048"/>
    </source>
</evidence>
<keyword evidence="2" id="KW-0862">Zinc</keyword>
<dbReference type="Proteomes" id="UP000006039">
    <property type="component" value="Unassembled WGS sequence"/>
</dbReference>
<proteinExistence type="predicted"/>
<dbReference type="VEuPathDB" id="FungiDB:GGTG_02477"/>
<dbReference type="SMART" id="SM00066">
    <property type="entry name" value="GAL4"/>
    <property type="match status" value="1"/>
</dbReference>
<dbReference type="PROSITE" id="PS50048">
    <property type="entry name" value="ZN2_CY6_FUNGAL_2"/>
    <property type="match status" value="1"/>
</dbReference>
<reference evidence="11" key="4">
    <citation type="journal article" date="2015" name="G3 (Bethesda)">
        <title>Genome sequences of three phytopathogenic species of the Magnaporthaceae family of fungi.</title>
        <authorList>
            <person name="Okagaki L.H."/>
            <person name="Nunes C.C."/>
            <person name="Sailsbery J."/>
            <person name="Clay B."/>
            <person name="Brown D."/>
            <person name="John T."/>
            <person name="Oh Y."/>
            <person name="Young N."/>
            <person name="Fitzgerald M."/>
            <person name="Haas B.J."/>
            <person name="Zeng Q."/>
            <person name="Young S."/>
            <person name="Adiconis X."/>
            <person name="Fan L."/>
            <person name="Levin J.Z."/>
            <person name="Mitchell T.K."/>
            <person name="Okubara P.A."/>
            <person name="Farman M.L."/>
            <person name="Kohn L.M."/>
            <person name="Birren B."/>
            <person name="Ma L.-J."/>
            <person name="Dean R.A."/>
        </authorList>
    </citation>
    <scope>NUCLEOTIDE SEQUENCE</scope>
    <source>
        <strain evidence="11">R3-111a-1</strain>
    </source>
</reference>
<dbReference type="PANTHER" id="PTHR37534">
    <property type="entry name" value="TRANSCRIPTIONAL ACTIVATOR PROTEIN UGA3"/>
    <property type="match status" value="1"/>
</dbReference>
<dbReference type="HOGENOM" id="CLU_014597_1_0_1"/>
<feature type="coiled-coil region" evidence="7">
    <location>
        <begin position="624"/>
        <end position="651"/>
    </location>
</feature>
<evidence type="ECO:0000256" key="2">
    <source>
        <dbReference type="ARBA" id="ARBA00022833"/>
    </source>
</evidence>
<protein>
    <recommendedName>
        <fullName evidence="9">Zn(2)-C6 fungal-type domain-containing protein</fullName>
    </recommendedName>
</protein>
<dbReference type="Pfam" id="PF00172">
    <property type="entry name" value="Zn_clus"/>
    <property type="match status" value="1"/>
</dbReference>